<evidence type="ECO:0000256" key="2">
    <source>
        <dbReference type="ARBA" id="ARBA00004651"/>
    </source>
</evidence>
<dbReference type="InterPro" id="IPR005467">
    <property type="entry name" value="His_kinase_dom"/>
</dbReference>
<evidence type="ECO:0000256" key="5">
    <source>
        <dbReference type="ARBA" id="ARBA00022553"/>
    </source>
</evidence>
<dbReference type="PROSITE" id="PS50109">
    <property type="entry name" value="HIS_KIN"/>
    <property type="match status" value="1"/>
</dbReference>
<evidence type="ECO:0000313" key="12">
    <source>
        <dbReference type="EMBL" id="MDX6033921.1"/>
    </source>
</evidence>
<evidence type="ECO:0000256" key="6">
    <source>
        <dbReference type="ARBA" id="ARBA00022679"/>
    </source>
</evidence>
<dbReference type="PROSITE" id="PS51257">
    <property type="entry name" value="PROKAR_LIPOPROTEIN"/>
    <property type="match status" value="1"/>
</dbReference>
<feature type="transmembrane region" description="Helical" evidence="9">
    <location>
        <begin position="232"/>
        <end position="254"/>
    </location>
</feature>
<evidence type="ECO:0000256" key="9">
    <source>
        <dbReference type="SAM" id="Phobius"/>
    </source>
</evidence>
<dbReference type="SUPFAM" id="SSF47384">
    <property type="entry name" value="Homodimeric domain of signal transducing histidine kinase"/>
    <property type="match status" value="1"/>
</dbReference>
<evidence type="ECO:0000256" key="10">
    <source>
        <dbReference type="SAM" id="SignalP"/>
    </source>
</evidence>
<dbReference type="InterPro" id="IPR003594">
    <property type="entry name" value="HATPase_dom"/>
</dbReference>
<keyword evidence="9" id="KW-1133">Transmembrane helix</keyword>
<comment type="subcellular location">
    <subcellularLocation>
        <location evidence="2">Cell membrane</location>
        <topology evidence="2">Multi-pass membrane protein</topology>
    </subcellularLocation>
</comment>
<dbReference type="GO" id="GO:0000155">
    <property type="term" value="F:phosphorelay sensor kinase activity"/>
    <property type="evidence" value="ECO:0007669"/>
    <property type="project" value="InterPro"/>
</dbReference>
<name>A0AAJ2SCY8_9ENTR</name>
<evidence type="ECO:0000256" key="7">
    <source>
        <dbReference type="ARBA" id="ARBA00022777"/>
    </source>
</evidence>
<evidence type="ECO:0000256" key="3">
    <source>
        <dbReference type="ARBA" id="ARBA00012438"/>
    </source>
</evidence>
<comment type="caution">
    <text evidence="12">The sequence shown here is derived from an EMBL/GenBank/DDBJ whole genome shotgun (WGS) entry which is preliminary data.</text>
</comment>
<dbReference type="Gene3D" id="1.10.287.130">
    <property type="match status" value="1"/>
</dbReference>
<dbReference type="CDD" id="cd00082">
    <property type="entry name" value="HisKA"/>
    <property type="match status" value="1"/>
</dbReference>
<dbReference type="SUPFAM" id="SSF55874">
    <property type="entry name" value="ATPase domain of HSP90 chaperone/DNA topoisomerase II/histidine kinase"/>
    <property type="match status" value="1"/>
</dbReference>
<dbReference type="SMART" id="SM00387">
    <property type="entry name" value="HATPase_c"/>
    <property type="match status" value="1"/>
</dbReference>
<keyword evidence="4" id="KW-1003">Cell membrane</keyword>
<dbReference type="PANTHER" id="PTHR44936:SF9">
    <property type="entry name" value="SENSOR PROTEIN CREC"/>
    <property type="match status" value="1"/>
</dbReference>
<dbReference type="EC" id="2.7.13.3" evidence="3"/>
<feature type="chain" id="PRO_5042466831" description="histidine kinase" evidence="10">
    <location>
        <begin position="27"/>
        <end position="467"/>
    </location>
</feature>
<proteinExistence type="predicted"/>
<dbReference type="Proteomes" id="UP001282336">
    <property type="component" value="Unassembled WGS sequence"/>
</dbReference>
<dbReference type="PANTHER" id="PTHR44936">
    <property type="entry name" value="SENSOR PROTEIN CREC"/>
    <property type="match status" value="1"/>
</dbReference>
<sequence length="467" mass="52261">MGRLCVRLLAPITGLLLGACSPVPFSQSVADFTASLNQAPAATQVPLAALQQLDPQLLRPGSLYPQFSETPLPILSTLYHYQQQCAGPTAGLTDAMRQFAQALCQHTELPSNWFQSHPISPLGGSTAWYYLQRHPQDSAALEPFLHLRERPRAFGGIGQLSDDNLEALATGQRWLLQNGSLWHQHQRQWRRYAPEVWQPLARQAGMTLQAASQQCKISLGTLCANPEEPYAIGWRSLLGVTGIIALLSLLWLVWQRRKMQQRQRFIVQMLTHELRTPIAQLGNVVEHFRRDFDNLPPQAQEGFGALADSVQRMRQMAQASQHYLSAEGPRGRLETPSIVWLSDWLTHLAEAYPGLMFCLESDKQLALPLYWTHLCLSNLIENAYRHGRAPVRLTVGWHLGMLRLLVTDSGMLNANTLPQLLSQHSPQAGMGLGLSIVMRVIKRLNGRLTFTPAPTTFTLELPCDETD</sequence>
<feature type="domain" description="Histidine kinase" evidence="11">
    <location>
        <begin position="269"/>
        <end position="465"/>
    </location>
</feature>
<dbReference type="Gene3D" id="3.30.565.10">
    <property type="entry name" value="Histidine kinase-like ATPase, C-terminal domain"/>
    <property type="match status" value="1"/>
</dbReference>
<evidence type="ECO:0000313" key="13">
    <source>
        <dbReference type="Proteomes" id="UP001282336"/>
    </source>
</evidence>
<reference evidence="12" key="1">
    <citation type="submission" date="2023-11" db="EMBL/GenBank/DDBJ databases">
        <title>Scandinavium wanjuensis sp. nov., isolated from lettuce South Korea.</title>
        <authorList>
            <person name="Park J."/>
            <person name="Park S."/>
            <person name="Oh K.K."/>
            <person name="Cho G.S."/>
            <person name="Franz C.M.A.P."/>
        </authorList>
    </citation>
    <scope>NUCLEOTIDE SEQUENCE</scope>
    <source>
        <strain evidence="12">V105_12</strain>
    </source>
</reference>
<dbReference type="Pfam" id="PF11884">
    <property type="entry name" value="DUF3404"/>
    <property type="match status" value="1"/>
</dbReference>
<dbReference type="InterPro" id="IPR036890">
    <property type="entry name" value="HATPase_C_sf"/>
</dbReference>
<organism evidence="12 13">
    <name type="scientific">Scandinavium lactucae</name>
    <dbReference type="NCBI Taxonomy" id="3095028"/>
    <lineage>
        <taxon>Bacteria</taxon>
        <taxon>Pseudomonadati</taxon>
        <taxon>Pseudomonadota</taxon>
        <taxon>Gammaproteobacteria</taxon>
        <taxon>Enterobacterales</taxon>
        <taxon>Enterobacteriaceae</taxon>
        <taxon>Scandinavium</taxon>
    </lineage>
</organism>
<keyword evidence="10" id="KW-0732">Signal</keyword>
<keyword evidence="9" id="KW-0812">Transmembrane</keyword>
<evidence type="ECO:0000256" key="8">
    <source>
        <dbReference type="ARBA" id="ARBA00023012"/>
    </source>
</evidence>
<evidence type="ECO:0000256" key="4">
    <source>
        <dbReference type="ARBA" id="ARBA00022475"/>
    </source>
</evidence>
<keyword evidence="9" id="KW-0472">Membrane</keyword>
<dbReference type="Pfam" id="PF02518">
    <property type="entry name" value="HATPase_c"/>
    <property type="match status" value="1"/>
</dbReference>
<dbReference type="InterPro" id="IPR050980">
    <property type="entry name" value="2C_sensor_his_kinase"/>
</dbReference>
<keyword evidence="6" id="KW-0808">Transferase</keyword>
<evidence type="ECO:0000256" key="1">
    <source>
        <dbReference type="ARBA" id="ARBA00000085"/>
    </source>
</evidence>
<dbReference type="RefSeq" id="WP_319630582.1">
    <property type="nucleotide sequence ID" value="NZ_JAWXRB010000045.1"/>
</dbReference>
<protein>
    <recommendedName>
        <fullName evidence="3">histidine kinase</fullName>
        <ecNumber evidence="3">2.7.13.3</ecNumber>
    </recommendedName>
</protein>
<feature type="signal peptide" evidence="10">
    <location>
        <begin position="1"/>
        <end position="26"/>
    </location>
</feature>
<dbReference type="AlphaFoldDB" id="A0AAJ2SCY8"/>
<dbReference type="InterPro" id="IPR021821">
    <property type="entry name" value="VxrA_SD"/>
</dbReference>
<dbReference type="EMBL" id="JAWXRC010000042">
    <property type="protein sequence ID" value="MDX6033921.1"/>
    <property type="molecule type" value="Genomic_DNA"/>
</dbReference>
<keyword evidence="7" id="KW-0418">Kinase</keyword>
<dbReference type="InterPro" id="IPR036097">
    <property type="entry name" value="HisK_dim/P_sf"/>
</dbReference>
<evidence type="ECO:0000259" key="11">
    <source>
        <dbReference type="PROSITE" id="PS50109"/>
    </source>
</evidence>
<keyword evidence="5" id="KW-0597">Phosphoprotein</keyword>
<accession>A0AAJ2SCY8</accession>
<gene>
    <name evidence="12" type="ORF">SIL20_20685</name>
</gene>
<comment type="catalytic activity">
    <reaction evidence="1">
        <text>ATP + protein L-histidine = ADP + protein N-phospho-L-histidine.</text>
        <dbReference type="EC" id="2.7.13.3"/>
    </reaction>
</comment>
<dbReference type="GO" id="GO:0005886">
    <property type="term" value="C:plasma membrane"/>
    <property type="evidence" value="ECO:0007669"/>
    <property type="project" value="UniProtKB-SubCell"/>
</dbReference>
<keyword evidence="8" id="KW-0902">Two-component regulatory system</keyword>
<dbReference type="InterPro" id="IPR003661">
    <property type="entry name" value="HisK_dim/P_dom"/>
</dbReference>